<geneLocation type="plasmid" evidence="8">
    <name>pts417</name>
</geneLocation>
<dbReference type="GO" id="GO:0020037">
    <property type="term" value="F:heme binding"/>
    <property type="evidence" value="ECO:0007669"/>
    <property type="project" value="InterPro"/>
</dbReference>
<organism evidence="7 8">
    <name type="scientific">Candidatus Thiodictyon syntrophicum</name>
    <dbReference type="NCBI Taxonomy" id="1166950"/>
    <lineage>
        <taxon>Bacteria</taxon>
        <taxon>Pseudomonadati</taxon>
        <taxon>Pseudomonadota</taxon>
        <taxon>Gammaproteobacteria</taxon>
        <taxon>Chromatiales</taxon>
        <taxon>Chromatiaceae</taxon>
        <taxon>Thiodictyon</taxon>
    </lineage>
</organism>
<dbReference type="GO" id="GO:0046872">
    <property type="term" value="F:metal ion binding"/>
    <property type="evidence" value="ECO:0007669"/>
    <property type="project" value="UniProtKB-KW"/>
</dbReference>
<dbReference type="PROSITE" id="PS51007">
    <property type="entry name" value="CYTC"/>
    <property type="match status" value="1"/>
</dbReference>
<dbReference type="Gene3D" id="1.10.760.10">
    <property type="entry name" value="Cytochrome c-like domain"/>
    <property type="match status" value="1"/>
</dbReference>
<feature type="signal peptide" evidence="5">
    <location>
        <begin position="1"/>
        <end position="19"/>
    </location>
</feature>
<dbReference type="Pfam" id="PF13442">
    <property type="entry name" value="Cytochrome_CBB3"/>
    <property type="match status" value="1"/>
</dbReference>
<dbReference type="PANTHER" id="PTHR35008">
    <property type="entry name" value="BLL4482 PROTEIN-RELATED"/>
    <property type="match status" value="1"/>
</dbReference>
<dbReference type="RefSeq" id="WP_100922769.1">
    <property type="nucleotide sequence ID" value="NZ_CP020371.1"/>
</dbReference>
<protein>
    <recommendedName>
        <fullName evidence="6">Cytochrome c domain-containing protein</fullName>
    </recommendedName>
</protein>
<keyword evidence="3 4" id="KW-0408">Iron</keyword>
<evidence type="ECO:0000256" key="4">
    <source>
        <dbReference type="PROSITE-ProRule" id="PRU00433"/>
    </source>
</evidence>
<evidence type="ECO:0000259" key="6">
    <source>
        <dbReference type="PROSITE" id="PS51007"/>
    </source>
</evidence>
<evidence type="ECO:0000256" key="1">
    <source>
        <dbReference type="ARBA" id="ARBA00022617"/>
    </source>
</evidence>
<keyword evidence="2 4" id="KW-0479">Metal-binding</keyword>
<dbReference type="KEGG" id="tsy:THSYN_29775"/>
<keyword evidence="8" id="KW-1185">Reference proteome</keyword>
<keyword evidence="1 4" id="KW-0349">Heme</keyword>
<evidence type="ECO:0000256" key="2">
    <source>
        <dbReference type="ARBA" id="ARBA00022723"/>
    </source>
</evidence>
<evidence type="ECO:0000313" key="7">
    <source>
        <dbReference type="EMBL" id="AUB85118.1"/>
    </source>
</evidence>
<evidence type="ECO:0000313" key="8">
    <source>
        <dbReference type="Proteomes" id="UP000232638"/>
    </source>
</evidence>
<proteinExistence type="predicted"/>
<reference evidence="7 8" key="1">
    <citation type="submission" date="2017-03" db="EMBL/GenBank/DDBJ databases">
        <title>Complete genome sequence of Candidatus 'Thiodictyon syntrophicum' sp. nov. strain Cad16T, a photolithoautotroph purple sulfur bacterium isolated from an alpine meromictic lake.</title>
        <authorList>
            <person name="Luedin S.M."/>
            <person name="Pothier J.F."/>
            <person name="Danza F."/>
            <person name="Storelli N."/>
            <person name="Wittwer M."/>
            <person name="Tonolla M."/>
        </authorList>
    </citation>
    <scope>NUCLEOTIDE SEQUENCE [LARGE SCALE GENOMIC DNA]</scope>
    <source>
        <strain evidence="7 8">Cad16T</strain>
        <plasmid evidence="8">Plasmid pts417</plasmid>
    </source>
</reference>
<name>A0A2K8UHU0_9GAMM</name>
<dbReference type="EMBL" id="CP020371">
    <property type="protein sequence ID" value="AUB85118.1"/>
    <property type="molecule type" value="Genomic_DNA"/>
</dbReference>
<dbReference type="InterPro" id="IPR051459">
    <property type="entry name" value="Cytochrome_c-type_DH"/>
</dbReference>
<gene>
    <name evidence="7" type="ORF">THSYN_29775</name>
</gene>
<sequence>MKGVLILPILLVAAAAAGADPQAPAVLEGFGGAAEPSAAALYAEFCAGCHGQDPVPLSGGPYPALFGNPQIAAAGAVYVAVKALHGTGNMYPLCAFASDAEIAAIANYLAAANAHQGAPLSVEAVAPLRPAAGDCPVSH</sequence>
<dbReference type="GO" id="GO:0009055">
    <property type="term" value="F:electron transfer activity"/>
    <property type="evidence" value="ECO:0007669"/>
    <property type="project" value="InterPro"/>
</dbReference>
<dbReference type="SUPFAM" id="SSF46626">
    <property type="entry name" value="Cytochrome c"/>
    <property type="match status" value="1"/>
</dbReference>
<keyword evidence="7" id="KW-0614">Plasmid</keyword>
<evidence type="ECO:0000256" key="3">
    <source>
        <dbReference type="ARBA" id="ARBA00023004"/>
    </source>
</evidence>
<feature type="domain" description="Cytochrome c" evidence="6">
    <location>
        <begin position="33"/>
        <end position="113"/>
    </location>
</feature>
<dbReference type="Proteomes" id="UP000232638">
    <property type="component" value="Plasmid pTs417"/>
</dbReference>
<evidence type="ECO:0000256" key="5">
    <source>
        <dbReference type="SAM" id="SignalP"/>
    </source>
</evidence>
<accession>A0A2K8UHU0</accession>
<dbReference type="InterPro" id="IPR009056">
    <property type="entry name" value="Cyt_c-like_dom"/>
</dbReference>
<dbReference type="InterPro" id="IPR036909">
    <property type="entry name" value="Cyt_c-like_dom_sf"/>
</dbReference>
<keyword evidence="5" id="KW-0732">Signal</keyword>
<dbReference type="PANTHER" id="PTHR35008:SF4">
    <property type="entry name" value="BLL4482 PROTEIN"/>
    <property type="match status" value="1"/>
</dbReference>
<feature type="chain" id="PRO_5014972550" description="Cytochrome c domain-containing protein" evidence="5">
    <location>
        <begin position="20"/>
        <end position="139"/>
    </location>
</feature>
<dbReference type="AlphaFoldDB" id="A0A2K8UHU0"/>